<dbReference type="Proteomes" id="UP000526184">
    <property type="component" value="Unassembled WGS sequence"/>
</dbReference>
<comment type="caution">
    <text evidence="2">The sequence shown here is derived from an EMBL/GenBank/DDBJ whole genome shotgun (WGS) entry which is preliminary data.</text>
</comment>
<dbReference type="InterPro" id="IPR051797">
    <property type="entry name" value="TrmB-like"/>
</dbReference>
<gene>
    <name evidence="2" type="ORF">HP397_00520</name>
</gene>
<feature type="domain" description="Transcription regulator TrmB N-terminal" evidence="1">
    <location>
        <begin position="12"/>
        <end position="78"/>
    </location>
</feature>
<dbReference type="EMBL" id="JABMKT010000001">
    <property type="protein sequence ID" value="NYV27311.1"/>
    <property type="molecule type" value="Genomic_DNA"/>
</dbReference>
<reference evidence="2 3" key="1">
    <citation type="submission" date="2020-05" db="EMBL/GenBank/DDBJ databases">
        <title>Streptobacillus felis strain LHL191014123.</title>
        <authorList>
            <person name="Fawzy A."/>
            <person name="Rau J."/>
            <person name="Risse K."/>
            <person name="Schauerte N."/>
            <person name="Geiger C."/>
            <person name="Blom J."/>
            <person name="Imirzalioglu C."/>
            <person name="Falgenhauer J."/>
            <person name="Bach A."/>
            <person name="Herden C."/>
            <person name="Eisenberg T."/>
        </authorList>
    </citation>
    <scope>NUCLEOTIDE SEQUENCE [LARGE SCALE GENOMIC DNA]</scope>
    <source>
        <strain evidence="2 3">LHL191014123</strain>
    </source>
</reference>
<dbReference type="SUPFAM" id="SSF46785">
    <property type="entry name" value="Winged helix' DNA-binding domain"/>
    <property type="match status" value="1"/>
</dbReference>
<accession>A0A7Z0PDP6</accession>
<sequence>MEKELLLKQLVDIGITEIEAKIYLHLLKKPGENPTQVSKEVDISRSISYKYMQKMEEKGMLKLIPAQDDSKNYVVINPNIYFAEYEKNFLNNINNLKFTLDSMYNKYNREGMYLFDRIDNLTYKVIDLINSAENIIVVIGNIYDEVIREKLKKIEEKSILVYILEDISSDEFIIIKDNVEMVLKDSLNMIYTKNSLLINQISKRIKMEMEKKK</sequence>
<dbReference type="AlphaFoldDB" id="A0A7Z0PDP6"/>
<organism evidence="2 3">
    <name type="scientific">Streptobacillus felis</name>
    <dbReference type="NCBI Taxonomy" id="1384509"/>
    <lineage>
        <taxon>Bacteria</taxon>
        <taxon>Fusobacteriati</taxon>
        <taxon>Fusobacteriota</taxon>
        <taxon>Fusobacteriia</taxon>
        <taxon>Fusobacteriales</taxon>
        <taxon>Leptotrichiaceae</taxon>
        <taxon>Streptobacillus</taxon>
    </lineage>
</organism>
<dbReference type="PANTHER" id="PTHR34293">
    <property type="entry name" value="HTH-TYPE TRANSCRIPTIONAL REGULATOR TRMBL2"/>
    <property type="match status" value="1"/>
</dbReference>
<dbReference type="RefSeq" id="WP_180135221.1">
    <property type="nucleotide sequence ID" value="NZ_JABMKT010000001.1"/>
</dbReference>
<dbReference type="Pfam" id="PF01978">
    <property type="entry name" value="TrmB"/>
    <property type="match status" value="1"/>
</dbReference>
<keyword evidence="3" id="KW-1185">Reference proteome</keyword>
<dbReference type="InterPro" id="IPR002831">
    <property type="entry name" value="Tscrpt_reg_TrmB_N"/>
</dbReference>
<dbReference type="PANTHER" id="PTHR34293:SF1">
    <property type="entry name" value="HTH-TYPE TRANSCRIPTIONAL REGULATOR TRMBL2"/>
    <property type="match status" value="1"/>
</dbReference>
<evidence type="ECO:0000313" key="3">
    <source>
        <dbReference type="Proteomes" id="UP000526184"/>
    </source>
</evidence>
<dbReference type="InterPro" id="IPR036390">
    <property type="entry name" value="WH_DNA-bd_sf"/>
</dbReference>
<dbReference type="Gene3D" id="1.10.10.10">
    <property type="entry name" value="Winged helix-like DNA-binding domain superfamily/Winged helix DNA-binding domain"/>
    <property type="match status" value="1"/>
</dbReference>
<evidence type="ECO:0000313" key="2">
    <source>
        <dbReference type="EMBL" id="NYV27311.1"/>
    </source>
</evidence>
<name>A0A7Z0PDP6_9FUSO</name>
<evidence type="ECO:0000259" key="1">
    <source>
        <dbReference type="Pfam" id="PF01978"/>
    </source>
</evidence>
<proteinExistence type="predicted"/>
<protein>
    <recommendedName>
        <fullName evidence="1">Transcription regulator TrmB N-terminal domain-containing protein</fullName>
    </recommendedName>
</protein>
<dbReference type="InterPro" id="IPR036388">
    <property type="entry name" value="WH-like_DNA-bd_sf"/>
</dbReference>